<keyword evidence="3" id="KW-1185">Reference proteome</keyword>
<dbReference type="InterPro" id="IPR032811">
    <property type="entry name" value="Put_conjugal_transfer"/>
</dbReference>
<dbReference type="Gene3D" id="2.40.160.60">
    <property type="entry name" value="Outer membrane protein transport protein (OMPP1/FadL/TodX)"/>
    <property type="match status" value="1"/>
</dbReference>
<organism evidence="2 3">
    <name type="scientific">Shewanella sairae</name>
    <dbReference type="NCBI Taxonomy" id="190310"/>
    <lineage>
        <taxon>Bacteria</taxon>
        <taxon>Pseudomonadati</taxon>
        <taxon>Pseudomonadota</taxon>
        <taxon>Gammaproteobacteria</taxon>
        <taxon>Alteromonadales</taxon>
        <taxon>Shewanellaceae</taxon>
        <taxon>Shewanella</taxon>
    </lineage>
</organism>
<keyword evidence="1" id="KW-0732">Signal</keyword>
<dbReference type="EMBL" id="BPEY01000022">
    <property type="protein sequence ID" value="GIU44570.1"/>
    <property type="molecule type" value="Genomic_DNA"/>
</dbReference>
<dbReference type="Pfam" id="PF13729">
    <property type="entry name" value="TraF_2"/>
    <property type="match status" value="1"/>
</dbReference>
<reference evidence="2" key="1">
    <citation type="submission" date="2021-05" db="EMBL/GenBank/DDBJ databases">
        <title>Molecular characterization for Shewanella algae harboring chromosomal blaOXA-55-like strains isolated from clinical and environment sample.</title>
        <authorList>
            <person name="Ohama Y."/>
            <person name="Aoki K."/>
            <person name="Harada S."/>
            <person name="Moriya K."/>
            <person name="Ishii Y."/>
            <person name="Tateda K."/>
        </authorList>
    </citation>
    <scope>NUCLEOTIDE SEQUENCE</scope>
    <source>
        <strain evidence="2">JCM 11563</strain>
    </source>
</reference>
<comment type="caution">
    <text evidence="2">The sequence shown here is derived from an EMBL/GenBank/DDBJ whole genome shotgun (WGS) entry which is preliminary data.</text>
</comment>
<sequence>MGWMKGYKIALACALLPCFSALADQGSYLVHRAAVGGVAAAYIEGKAFVNPALLALNSHKNNATERLTPAQGSALDTVQTLTKSIEVRPHDTSGSAKDYNQLALTFNSRNSTDTHSYGNNLGLIKGHSTYTSVALEPVASNSIMSLTSFYQTEDTAIELGDAIQSELGATNRFANASVDVVSLDEQSPLISSRVSDFGVAMSFPLSIVNMPIAVGVSPKLQRVDTYHSLGNAPHFDASAGELNGFDDRYRNDAIHFNVDVGIAMQPLAGLTVELSGRNLIDKEHDTIALNGQQLTYQVEPLVKAGVAYDWQSLSVSTDIDLIENNQFKQLKGAQYWRLGGEMKAFDWMSVRVGYRHDMQDAGGDIYSLGSGFTIGESFSLDFTGMFGNDNALGGVLRTSYHF</sequence>
<proteinExistence type="predicted"/>
<accession>A0ABQ4PAI6</accession>
<feature type="signal peptide" evidence="1">
    <location>
        <begin position="1"/>
        <end position="23"/>
    </location>
</feature>
<gene>
    <name evidence="2" type="ORF">TUM4438_16060</name>
</gene>
<evidence type="ECO:0000313" key="2">
    <source>
        <dbReference type="EMBL" id="GIU44570.1"/>
    </source>
</evidence>
<feature type="chain" id="PRO_5045396716" description="Conjugal transfer protein TraF" evidence="1">
    <location>
        <begin position="24"/>
        <end position="402"/>
    </location>
</feature>
<protein>
    <recommendedName>
        <fullName evidence="4">Conjugal transfer protein TraF</fullName>
    </recommendedName>
</protein>
<dbReference type="Proteomes" id="UP000887104">
    <property type="component" value="Unassembled WGS sequence"/>
</dbReference>
<evidence type="ECO:0000313" key="3">
    <source>
        <dbReference type="Proteomes" id="UP000887104"/>
    </source>
</evidence>
<evidence type="ECO:0008006" key="4">
    <source>
        <dbReference type="Google" id="ProtNLM"/>
    </source>
</evidence>
<evidence type="ECO:0000256" key="1">
    <source>
        <dbReference type="SAM" id="SignalP"/>
    </source>
</evidence>
<name>A0ABQ4PAI6_9GAMM</name>